<evidence type="ECO:0000313" key="1">
    <source>
        <dbReference type="EMBL" id="KAA1089189.1"/>
    </source>
</evidence>
<evidence type="ECO:0000313" key="2">
    <source>
        <dbReference type="Proteomes" id="UP000324748"/>
    </source>
</evidence>
<comment type="caution">
    <text evidence="1">The sequence shown here is derived from an EMBL/GenBank/DDBJ whole genome shotgun (WGS) entry which is preliminary data.</text>
</comment>
<sequence>MQCPILCLQCQCYRQALPEPPSEVPGNEAGTQEALTPIDSEGKSLQVLDKLSCPDSNSKFDLMRYRSSKNTLDLTARCYPPTNQSKAGWTSLLATPSPHNTITQTNSSDLYRFIITPTTILLDHLFLLFSITKLSSVLRSLSLSLLQESLWVLHPIPSPGSTSSPPTLLQNHSQALLHHTTITQTSLNHYTSSLHTHHTPPSPHHHTSTC</sequence>
<reference evidence="1 2" key="1">
    <citation type="submission" date="2019-05" db="EMBL/GenBank/DDBJ databases">
        <title>Emergence of the Ug99 lineage of the wheat stem rust pathogen through somatic hybridization.</title>
        <authorList>
            <person name="Li F."/>
            <person name="Upadhyaya N.M."/>
            <person name="Sperschneider J."/>
            <person name="Matny O."/>
            <person name="Nguyen-Phuc H."/>
            <person name="Mago R."/>
            <person name="Raley C."/>
            <person name="Miller M.E."/>
            <person name="Silverstein K.A.T."/>
            <person name="Henningsen E."/>
            <person name="Hirsch C.D."/>
            <person name="Visser B."/>
            <person name="Pretorius Z.A."/>
            <person name="Steffenson B.J."/>
            <person name="Schwessinger B."/>
            <person name="Dodds P.N."/>
            <person name="Figueroa M."/>
        </authorList>
    </citation>
    <scope>NUCLEOTIDE SEQUENCE [LARGE SCALE GENOMIC DNA]</scope>
    <source>
        <strain evidence="1">21-0</strain>
    </source>
</reference>
<name>A0A5B0NMP7_PUCGR</name>
<dbReference type="EMBL" id="VSWC01000093">
    <property type="protein sequence ID" value="KAA1089189.1"/>
    <property type="molecule type" value="Genomic_DNA"/>
</dbReference>
<proteinExistence type="predicted"/>
<dbReference type="Proteomes" id="UP000324748">
    <property type="component" value="Unassembled WGS sequence"/>
</dbReference>
<dbReference type="AlphaFoldDB" id="A0A5B0NMP7"/>
<gene>
    <name evidence="1" type="ORF">PGT21_009747</name>
</gene>
<accession>A0A5B0NMP7</accession>
<organism evidence="1 2">
    <name type="scientific">Puccinia graminis f. sp. tritici</name>
    <dbReference type="NCBI Taxonomy" id="56615"/>
    <lineage>
        <taxon>Eukaryota</taxon>
        <taxon>Fungi</taxon>
        <taxon>Dikarya</taxon>
        <taxon>Basidiomycota</taxon>
        <taxon>Pucciniomycotina</taxon>
        <taxon>Pucciniomycetes</taxon>
        <taxon>Pucciniales</taxon>
        <taxon>Pucciniaceae</taxon>
        <taxon>Puccinia</taxon>
    </lineage>
</organism>
<keyword evidence="2" id="KW-1185">Reference proteome</keyword>
<protein>
    <submittedName>
        <fullName evidence="1">Uncharacterized protein</fullName>
    </submittedName>
</protein>